<dbReference type="eggNOG" id="ENOG5033GZC">
    <property type="taxonomic scope" value="Bacteria"/>
</dbReference>
<dbReference type="GO" id="GO:0035438">
    <property type="term" value="F:cyclic-di-GMP binding"/>
    <property type="evidence" value="ECO:0007669"/>
    <property type="project" value="InterPro"/>
</dbReference>
<dbReference type="EMBL" id="AVPT01000017">
    <property type="protein sequence ID" value="KGM55734.1"/>
    <property type="molecule type" value="Genomic_DNA"/>
</dbReference>
<gene>
    <name evidence="2" type="ORF">N799_06535</name>
</gene>
<dbReference type="InterPro" id="IPR009875">
    <property type="entry name" value="PilZ_domain"/>
</dbReference>
<dbReference type="OrthoDB" id="5625505at2"/>
<protein>
    <recommendedName>
        <fullName evidence="1">PilZ domain-containing protein</fullName>
    </recommendedName>
</protein>
<keyword evidence="3" id="KW-1185">Reference proteome</keyword>
<dbReference type="Proteomes" id="UP000029989">
    <property type="component" value="Unassembled WGS sequence"/>
</dbReference>
<dbReference type="RefSeq" id="WP_036211453.1">
    <property type="nucleotide sequence ID" value="NZ_AVPT01000017.1"/>
</dbReference>
<evidence type="ECO:0000259" key="1">
    <source>
        <dbReference type="Pfam" id="PF07238"/>
    </source>
</evidence>
<name>A0A0A0EYV7_9GAMM</name>
<dbReference type="Pfam" id="PF07238">
    <property type="entry name" value="PilZ"/>
    <property type="match status" value="1"/>
</dbReference>
<dbReference type="Gene3D" id="2.40.10.220">
    <property type="entry name" value="predicted glycosyltransferase like domains"/>
    <property type="match status" value="1"/>
</dbReference>
<proteinExistence type="predicted"/>
<comment type="caution">
    <text evidence="2">The sequence shown here is derived from an EMBL/GenBank/DDBJ whole genome shotgun (WGS) entry which is preliminary data.</text>
</comment>
<accession>A0A0A0EYV7</accession>
<dbReference type="STRING" id="913325.N799_06535"/>
<dbReference type="AlphaFoldDB" id="A0A0A0EYV7"/>
<organism evidence="2 3">
    <name type="scientific">Lysobacter arseniciresistens ZS79</name>
    <dbReference type="NCBI Taxonomy" id="913325"/>
    <lineage>
        <taxon>Bacteria</taxon>
        <taxon>Pseudomonadati</taxon>
        <taxon>Pseudomonadota</taxon>
        <taxon>Gammaproteobacteria</taxon>
        <taxon>Lysobacterales</taxon>
        <taxon>Lysobacteraceae</taxon>
        <taxon>Novilysobacter</taxon>
    </lineage>
</organism>
<sequence>MSRQEYRRADRYDVPDTVQVVDTMTDLVVGRLGNISETGMLLIACAPLVDDALYQFRLEIGDARGEAIELGAHLLWQDQASAAGQAWMGFRFIKVLDEHARPLRDWLQSLAARVQPGR</sequence>
<evidence type="ECO:0000313" key="2">
    <source>
        <dbReference type="EMBL" id="KGM55734.1"/>
    </source>
</evidence>
<evidence type="ECO:0000313" key="3">
    <source>
        <dbReference type="Proteomes" id="UP000029989"/>
    </source>
</evidence>
<feature type="domain" description="PilZ" evidence="1">
    <location>
        <begin position="7"/>
        <end position="107"/>
    </location>
</feature>
<reference evidence="2 3" key="1">
    <citation type="journal article" date="2015" name="Stand. Genomic Sci.">
        <title>Genomic information of the arsenic-resistant bacterium Lysobacter arseniciresistens type strain ZS79(T) and comparison of Lysobacter draft genomes.</title>
        <authorList>
            <person name="Liu L."/>
            <person name="Zhang S."/>
            <person name="Luo M."/>
            <person name="Wang G."/>
        </authorList>
    </citation>
    <scope>NUCLEOTIDE SEQUENCE [LARGE SCALE GENOMIC DNA]</scope>
    <source>
        <strain evidence="2 3">ZS79</strain>
    </source>
</reference>